<feature type="domain" description="Plasmid replication protein origin binding" evidence="2">
    <location>
        <begin position="2"/>
        <end position="121"/>
    </location>
</feature>
<dbReference type="RefSeq" id="WP_008469878.1">
    <property type="nucleotide sequence ID" value="NZ_AYZP01000003.1"/>
</dbReference>
<dbReference type="eggNOG" id="COG0464">
    <property type="taxonomic scope" value="Bacteria"/>
</dbReference>
<evidence type="ECO:0000259" key="2">
    <source>
        <dbReference type="Pfam" id="PF01719"/>
    </source>
</evidence>
<dbReference type="Gene3D" id="3.40.50.300">
    <property type="entry name" value="P-loop containing nucleotide triphosphate hydrolases"/>
    <property type="match status" value="1"/>
</dbReference>
<keyword evidence="4" id="KW-1185">Reference proteome</keyword>
<organism evidence="3 4">
    <name type="scientific">Lactobacillus hominis DSM 23910 = CRBIP 24.179</name>
    <dbReference type="NCBI Taxonomy" id="1423758"/>
    <lineage>
        <taxon>Bacteria</taxon>
        <taxon>Bacillati</taxon>
        <taxon>Bacillota</taxon>
        <taxon>Bacilli</taxon>
        <taxon>Lactobacillales</taxon>
        <taxon>Lactobacillaceae</taxon>
        <taxon>Lactobacillus</taxon>
    </lineage>
</organism>
<name>I7L558_9LACO</name>
<dbReference type="GO" id="GO:0003916">
    <property type="term" value="F:DNA topoisomerase activity"/>
    <property type="evidence" value="ECO:0007669"/>
    <property type="project" value="InterPro"/>
</dbReference>
<dbReference type="Pfam" id="PF00910">
    <property type="entry name" value="RNA_helicase"/>
    <property type="match status" value="1"/>
</dbReference>
<dbReference type="GO" id="GO:0006260">
    <property type="term" value="P:DNA replication"/>
    <property type="evidence" value="ECO:0007669"/>
    <property type="project" value="InterPro"/>
</dbReference>
<feature type="domain" description="Helicase superfamily 3 single-stranded DNA/RNA virus" evidence="1">
    <location>
        <begin position="198"/>
        <end position="286"/>
    </location>
</feature>
<dbReference type="GeneID" id="82846487"/>
<sequence length="335" mass="40115">MKKRFRQFMYTQDLDHLPFNIKSLQSLIKTEPLEEWAYIIHDKDKNEDNTPIRKHLHLVLKYKNPQTLHHISNLLTDKDQYFEIWNGRINNAYSYLIHATNEAREKYQYSPSEVTASFNFEKRISKIKDSISNSNNKVQTYIQRYAEEEISYKQLIDQIGLINIAKNKRLIDTIQNLLISKHHQEWLHNFEGKKMICLWLWGDAGVGKTTYAKKLLSQENYIVLGSSNDYFQNYTDESFAIINDLRPEDWKYADLLRLLDPYEHNKMAPSRYHDKELNLEMIIITTPYSPQSFYHNSRIFNPKIDSFEQLKRRIFPIHITPEFIRKEKSYGYFAN</sequence>
<dbReference type="InterPro" id="IPR027417">
    <property type="entry name" value="P-loop_NTPase"/>
</dbReference>
<dbReference type="STRING" id="1423758.FC41_GL001353"/>
<dbReference type="OrthoDB" id="2288493at2"/>
<dbReference type="Pfam" id="PF01719">
    <property type="entry name" value="Rep_OBD"/>
    <property type="match status" value="1"/>
</dbReference>
<comment type="caution">
    <text evidence="3">The sequence shown here is derived from an EMBL/GenBank/DDBJ whole genome shotgun (WGS) entry which is preliminary data.</text>
</comment>
<dbReference type="GO" id="GO:0003677">
    <property type="term" value="F:DNA binding"/>
    <property type="evidence" value="ECO:0007669"/>
    <property type="project" value="InterPro"/>
</dbReference>
<dbReference type="GO" id="GO:0003724">
    <property type="term" value="F:RNA helicase activity"/>
    <property type="evidence" value="ECO:0007669"/>
    <property type="project" value="InterPro"/>
</dbReference>
<dbReference type="Proteomes" id="UP000009320">
    <property type="component" value="Unassembled WGS sequence"/>
</dbReference>
<proteinExistence type="predicted"/>
<dbReference type="GO" id="GO:0003723">
    <property type="term" value="F:RNA binding"/>
    <property type="evidence" value="ECO:0007669"/>
    <property type="project" value="InterPro"/>
</dbReference>
<dbReference type="SUPFAM" id="SSF52540">
    <property type="entry name" value="P-loop containing nucleoside triphosphate hydrolases"/>
    <property type="match status" value="1"/>
</dbReference>
<protein>
    <submittedName>
        <fullName evidence="3">Replication initiator protein</fullName>
    </submittedName>
</protein>
<evidence type="ECO:0000313" key="4">
    <source>
        <dbReference type="Proteomes" id="UP000009320"/>
    </source>
</evidence>
<dbReference type="InterPro" id="IPR000605">
    <property type="entry name" value="Helicase_SF3_ssDNA/RNA_vir"/>
</dbReference>
<evidence type="ECO:0000313" key="3">
    <source>
        <dbReference type="EMBL" id="CCI81212.1"/>
    </source>
</evidence>
<dbReference type="GO" id="GO:0005727">
    <property type="term" value="C:extrachromosomal circular DNA"/>
    <property type="evidence" value="ECO:0007669"/>
    <property type="project" value="InterPro"/>
</dbReference>
<accession>I7L558</accession>
<dbReference type="Gene3D" id="3.40.1310.30">
    <property type="match status" value="1"/>
</dbReference>
<evidence type="ECO:0000259" key="1">
    <source>
        <dbReference type="Pfam" id="PF00910"/>
    </source>
</evidence>
<dbReference type="PATRIC" id="fig|1423758.3.peg.1368"/>
<gene>
    <name evidence="3" type="ORF">BN55_06535</name>
</gene>
<dbReference type="EMBL" id="CAKE01000002">
    <property type="protein sequence ID" value="CCI81212.1"/>
    <property type="molecule type" value="Genomic_DNA"/>
</dbReference>
<reference evidence="3 4" key="1">
    <citation type="submission" date="2012-06" db="EMBL/GenBank/DDBJ databases">
        <title>Draft Genome Sequence of Lactobacillus hominis Strain CRBIP 24.179T, isolated from human intestine.</title>
        <authorList>
            <person name="Cousin S."/>
            <person name="Ma L."/>
            <person name="Bizet C."/>
            <person name="Loux V."/>
            <person name="Bouchier C."/>
            <person name="Clermont D."/>
            <person name="Creno S."/>
        </authorList>
    </citation>
    <scope>NUCLEOTIDE SEQUENCE [LARGE SCALE GENOMIC DNA]</scope>
    <source>
        <strain evidence="4">CRBIP 24.179T</strain>
    </source>
</reference>
<dbReference type="InterPro" id="IPR002631">
    <property type="entry name" value="Plasmid_rep_OBD"/>
</dbReference>
<dbReference type="AlphaFoldDB" id="I7L558"/>